<proteinExistence type="predicted"/>
<keyword evidence="2" id="KW-1185">Reference proteome</keyword>
<dbReference type="AlphaFoldDB" id="A0A7W9STW4"/>
<comment type="caution">
    <text evidence="1">The sequence shown here is derived from an EMBL/GenBank/DDBJ whole genome shotgun (WGS) entry which is preliminary data.</text>
</comment>
<dbReference type="EMBL" id="JACHGW010000004">
    <property type="protein sequence ID" value="MBB6052253.1"/>
    <property type="molecule type" value="Genomic_DNA"/>
</dbReference>
<reference evidence="1 2" key="1">
    <citation type="submission" date="2020-08" db="EMBL/GenBank/DDBJ databases">
        <title>Genomic Encyclopedia of Type Strains, Phase IV (KMG-IV): sequencing the most valuable type-strain genomes for metagenomic binning, comparative biology and taxonomic classification.</title>
        <authorList>
            <person name="Goeker M."/>
        </authorList>
    </citation>
    <scope>NUCLEOTIDE SEQUENCE [LARGE SCALE GENOMIC DNA]</scope>
    <source>
        <strain evidence="1 2">DSM 23562</strain>
    </source>
</reference>
<dbReference type="Proteomes" id="UP000520814">
    <property type="component" value="Unassembled WGS sequence"/>
</dbReference>
<sequence length="279" mass="30649">MGHSISGLLLKGPYEPVRAAQLGMPSRSLPFDLTLFFCEWRLAEYWSRILGISGELPIPDSIAPPYPRDQVLITLMQTITQQPEPLFAILATDYFGGIGSQAAFVFQGERRVTPEGEDSINAALVRLGVISVPGHDAFETLGLDKIRSMPDIDLPEYDVPTPTTYPHPIPGLLPRTENAFWLAAGISELSLRRLVDELPPDHSLTFYDPTYPSPTDPGAFVTVTHGPVGGFLCRRANHGWHTRAEPIRKDEALALLVAASPHHVPLNATAATVHVRPRR</sequence>
<organism evidence="1 2">
    <name type="scientific">Armatimonas rosea</name>
    <dbReference type="NCBI Taxonomy" id="685828"/>
    <lineage>
        <taxon>Bacteria</taxon>
        <taxon>Bacillati</taxon>
        <taxon>Armatimonadota</taxon>
        <taxon>Armatimonadia</taxon>
        <taxon>Armatimonadales</taxon>
        <taxon>Armatimonadaceae</taxon>
        <taxon>Armatimonas</taxon>
    </lineage>
</organism>
<name>A0A7W9STW4_ARMRO</name>
<evidence type="ECO:0000313" key="2">
    <source>
        <dbReference type="Proteomes" id="UP000520814"/>
    </source>
</evidence>
<accession>A0A7W9STW4</accession>
<gene>
    <name evidence="1" type="ORF">HNQ39_004074</name>
</gene>
<dbReference type="RefSeq" id="WP_184200953.1">
    <property type="nucleotide sequence ID" value="NZ_JACHGW010000004.1"/>
</dbReference>
<protein>
    <submittedName>
        <fullName evidence="1">Uncharacterized protein</fullName>
    </submittedName>
</protein>
<evidence type="ECO:0000313" key="1">
    <source>
        <dbReference type="EMBL" id="MBB6052253.1"/>
    </source>
</evidence>